<dbReference type="Proteomes" id="UP000886042">
    <property type="component" value="Unassembled WGS sequence"/>
</dbReference>
<feature type="transmembrane region" description="Helical" evidence="1">
    <location>
        <begin position="198"/>
        <end position="216"/>
    </location>
</feature>
<dbReference type="AlphaFoldDB" id="A0A7C3FX92"/>
<sequence>MAHLIEYIPIITTLFSIFFAREIFAHYRHSKTTYLMWWTIGVVAFGMGTFTESINALFGWHALNTRVWYIVGALLGGFPLAQGSVYLLMNRKFAHASTILFTSIIVFAAVCVFLTPIALPDDFTHKLTGKVFAWKWVRYFSPWINIYALIFLVGGAIYSAIKYYGQKVHEARFKGNIFIAIGGLLPGIGGTFTRMGYVNVLFVTELIGLTMIYIGYKIIKTNNRKKTA</sequence>
<name>A0A7C3FX92_9PROT</name>
<keyword evidence="1" id="KW-0812">Transmembrane</keyword>
<evidence type="ECO:0000256" key="1">
    <source>
        <dbReference type="SAM" id="Phobius"/>
    </source>
</evidence>
<keyword evidence="1" id="KW-1133">Transmembrane helix</keyword>
<proteinExistence type="predicted"/>
<feature type="transmembrane region" description="Helical" evidence="1">
    <location>
        <begin position="67"/>
        <end position="88"/>
    </location>
</feature>
<feature type="transmembrane region" description="Helical" evidence="1">
    <location>
        <begin position="100"/>
        <end position="119"/>
    </location>
</feature>
<accession>A0A7C3FX92</accession>
<organism evidence="2">
    <name type="scientific">Hellea balneolensis</name>
    <dbReference type="NCBI Taxonomy" id="287478"/>
    <lineage>
        <taxon>Bacteria</taxon>
        <taxon>Pseudomonadati</taxon>
        <taxon>Pseudomonadota</taxon>
        <taxon>Alphaproteobacteria</taxon>
        <taxon>Maricaulales</taxon>
        <taxon>Robiginitomaculaceae</taxon>
        <taxon>Hellea</taxon>
    </lineage>
</organism>
<feature type="transmembrane region" description="Helical" evidence="1">
    <location>
        <begin position="173"/>
        <end position="192"/>
    </location>
</feature>
<protein>
    <submittedName>
        <fullName evidence="2">Uncharacterized protein</fullName>
    </submittedName>
</protein>
<gene>
    <name evidence="2" type="ORF">ENJ46_00375</name>
</gene>
<feature type="transmembrane region" description="Helical" evidence="1">
    <location>
        <begin position="36"/>
        <end position="61"/>
    </location>
</feature>
<comment type="caution">
    <text evidence="2">The sequence shown here is derived from an EMBL/GenBank/DDBJ whole genome shotgun (WGS) entry which is preliminary data.</text>
</comment>
<feature type="transmembrane region" description="Helical" evidence="1">
    <location>
        <begin position="139"/>
        <end position="161"/>
    </location>
</feature>
<feature type="transmembrane region" description="Helical" evidence="1">
    <location>
        <begin position="6"/>
        <end position="24"/>
    </location>
</feature>
<keyword evidence="1" id="KW-0472">Membrane</keyword>
<reference evidence="2" key="1">
    <citation type="journal article" date="2020" name="mSystems">
        <title>Genome- and Community-Level Interaction Insights into Carbon Utilization and Element Cycling Functions of Hydrothermarchaeota in Hydrothermal Sediment.</title>
        <authorList>
            <person name="Zhou Z."/>
            <person name="Liu Y."/>
            <person name="Xu W."/>
            <person name="Pan J."/>
            <person name="Luo Z.H."/>
            <person name="Li M."/>
        </authorList>
    </citation>
    <scope>NUCLEOTIDE SEQUENCE [LARGE SCALE GENOMIC DNA]</scope>
    <source>
        <strain evidence="2">HyVt-489</strain>
    </source>
</reference>
<dbReference type="EMBL" id="DRMN01000027">
    <property type="protein sequence ID" value="HFB54349.1"/>
    <property type="molecule type" value="Genomic_DNA"/>
</dbReference>
<evidence type="ECO:0000313" key="2">
    <source>
        <dbReference type="EMBL" id="HFB54349.1"/>
    </source>
</evidence>